<protein>
    <submittedName>
        <fullName evidence="2">Uncharacterized protein</fullName>
    </submittedName>
</protein>
<reference evidence="2 3" key="2">
    <citation type="journal article" date="2021" name="Curr. Genet.">
        <title>Genetic response to nitrogen starvation in the aggressive Eucalyptus foliar pathogen Teratosphaeria destructans.</title>
        <authorList>
            <person name="Havenga M."/>
            <person name="Wingfield B.D."/>
            <person name="Wingfield M.J."/>
            <person name="Dreyer L.L."/>
            <person name="Roets F."/>
            <person name="Aylward J."/>
        </authorList>
    </citation>
    <scope>NUCLEOTIDE SEQUENCE [LARGE SCALE GENOMIC DNA]</scope>
    <source>
        <strain evidence="2">CMW44962</strain>
    </source>
</reference>
<reference evidence="2 3" key="1">
    <citation type="journal article" date="2018" name="IMA Fungus">
        <title>IMA Genome-F 10: Nine draft genome sequences of Claviceps purpurea s.lat., including C. arundinis, C. humidiphila, and C. cf. spartinae, pseudomolecules for the pitch canker pathogen Fusarium circinatum, draft genome of Davidsoniella eucalypti, Grosmannia galeiformis, Quambalaria eucalypti, and Teratosphaeria destructans.</title>
        <authorList>
            <person name="Wingfield B.D."/>
            <person name="Liu M."/>
            <person name="Nguyen H.D."/>
            <person name="Lane F.A."/>
            <person name="Morgan S.W."/>
            <person name="De Vos L."/>
            <person name="Wilken P.M."/>
            <person name="Duong T.A."/>
            <person name="Aylward J."/>
            <person name="Coetzee M.P."/>
            <person name="Dadej K."/>
            <person name="De Beer Z.W."/>
            <person name="Findlay W."/>
            <person name="Havenga M."/>
            <person name="Kolarik M."/>
            <person name="Menzies J.G."/>
            <person name="Naidoo K."/>
            <person name="Pochopski O."/>
            <person name="Shoukouhi P."/>
            <person name="Santana Q.C."/>
            <person name="Seifert K.A."/>
            <person name="Soal N."/>
            <person name="Steenkamp E.T."/>
            <person name="Tatham C.T."/>
            <person name="van der Nest M.A."/>
            <person name="Wingfield M.J."/>
        </authorList>
    </citation>
    <scope>NUCLEOTIDE SEQUENCE [LARGE SCALE GENOMIC DNA]</scope>
    <source>
        <strain evidence="2">CMW44962</strain>
    </source>
</reference>
<evidence type="ECO:0000313" key="3">
    <source>
        <dbReference type="Proteomes" id="UP001138500"/>
    </source>
</evidence>
<accession>A0A9W7SQN6</accession>
<organism evidence="2 3">
    <name type="scientific">Teratosphaeria destructans</name>
    <dbReference type="NCBI Taxonomy" id="418781"/>
    <lineage>
        <taxon>Eukaryota</taxon>
        <taxon>Fungi</taxon>
        <taxon>Dikarya</taxon>
        <taxon>Ascomycota</taxon>
        <taxon>Pezizomycotina</taxon>
        <taxon>Dothideomycetes</taxon>
        <taxon>Dothideomycetidae</taxon>
        <taxon>Mycosphaerellales</taxon>
        <taxon>Teratosphaeriaceae</taxon>
        <taxon>Teratosphaeria</taxon>
    </lineage>
</organism>
<gene>
    <name evidence="2" type="ORF">Tdes44962_MAKER09886</name>
</gene>
<comment type="caution">
    <text evidence="2">The sequence shown here is derived from an EMBL/GenBank/DDBJ whole genome shotgun (WGS) entry which is preliminary data.</text>
</comment>
<evidence type="ECO:0000256" key="1">
    <source>
        <dbReference type="SAM" id="SignalP"/>
    </source>
</evidence>
<dbReference type="EMBL" id="RIBY02001930">
    <property type="protein sequence ID" value="KAH9826996.1"/>
    <property type="molecule type" value="Genomic_DNA"/>
</dbReference>
<feature type="chain" id="PRO_5040815190" evidence="1">
    <location>
        <begin position="23"/>
        <end position="74"/>
    </location>
</feature>
<evidence type="ECO:0000313" key="2">
    <source>
        <dbReference type="EMBL" id="KAH9826996.1"/>
    </source>
</evidence>
<feature type="signal peptide" evidence="1">
    <location>
        <begin position="1"/>
        <end position="22"/>
    </location>
</feature>
<sequence length="74" mass="8147">MYFYRSTLLAILLLATASLNWALPANGGEPPCGRPTRYPKSCAPIRNKGRLCLYPPRCRPEVPSDWTAAPAEEG</sequence>
<dbReference type="Proteomes" id="UP001138500">
    <property type="component" value="Unassembled WGS sequence"/>
</dbReference>
<dbReference type="AlphaFoldDB" id="A0A9W7SQN6"/>
<proteinExistence type="predicted"/>
<name>A0A9W7SQN6_9PEZI</name>
<keyword evidence="3" id="KW-1185">Reference proteome</keyword>
<keyword evidence="1" id="KW-0732">Signal</keyword>